<evidence type="ECO:0000313" key="7">
    <source>
        <dbReference type="Proteomes" id="UP000095546"/>
    </source>
</evidence>
<dbReference type="SUPFAM" id="SSF100950">
    <property type="entry name" value="NagB/RpiA/CoA transferase-like"/>
    <property type="match status" value="1"/>
</dbReference>
<dbReference type="GeneID" id="83710614"/>
<dbReference type="GO" id="GO:0003677">
    <property type="term" value="F:DNA binding"/>
    <property type="evidence" value="ECO:0007669"/>
    <property type="project" value="UniProtKB-KW"/>
</dbReference>
<dbReference type="InterPro" id="IPR037171">
    <property type="entry name" value="NagB/RpiA_transferase-like"/>
</dbReference>
<sequence>MMPVERRILIKAASMYYLDHLKQSEIASRMGVDRTTISKYLKKAMKSGIVKIEVESDSYEDLEAALERRFGLREAYVVPKSYDMLAIKQSMAQAGLNLLRRIMADGQVVGMAWGSTIQELTKYAHHEKMPQLDIDFVPIDGGPESIDSDHHVNTICYEMAKTVGGRSHYIYAPAITRTPEIRDAIVQDANYEKISQFWQRLDIAIVGIGAPVKSSNLVWAGYFGRDAIDSMRRTGAVGEICSVFYDKDGSPVQTPFTDRTIAIPLDTLRGLPYSIGMAASREKVPAIMGALRGHLINVLITDESTATILLHE</sequence>
<organism evidence="6 7">
    <name type="scientific">Mitsuokella jalaludinii</name>
    <dbReference type="NCBI Taxonomy" id="187979"/>
    <lineage>
        <taxon>Bacteria</taxon>
        <taxon>Bacillati</taxon>
        <taxon>Bacillota</taxon>
        <taxon>Negativicutes</taxon>
        <taxon>Selenomonadales</taxon>
        <taxon>Selenomonadaceae</taxon>
        <taxon>Mitsuokella</taxon>
    </lineage>
</organism>
<dbReference type="InterPro" id="IPR036388">
    <property type="entry name" value="WH-like_DNA-bd_sf"/>
</dbReference>
<dbReference type="InterPro" id="IPR051054">
    <property type="entry name" value="SorC_transcr_regulators"/>
</dbReference>
<proteinExistence type="inferred from homology"/>
<evidence type="ECO:0000256" key="1">
    <source>
        <dbReference type="ARBA" id="ARBA00010466"/>
    </source>
</evidence>
<feature type="domain" description="Sugar-binding" evidence="5">
    <location>
        <begin position="61"/>
        <end position="310"/>
    </location>
</feature>
<evidence type="ECO:0000259" key="5">
    <source>
        <dbReference type="Pfam" id="PF04198"/>
    </source>
</evidence>
<dbReference type="PANTHER" id="PTHR34294">
    <property type="entry name" value="TRANSCRIPTIONAL REGULATOR-RELATED"/>
    <property type="match status" value="1"/>
</dbReference>
<keyword evidence="2" id="KW-0805">Transcription regulation</keyword>
<dbReference type="Gene3D" id="1.10.10.10">
    <property type="entry name" value="Winged helix-like DNA-binding domain superfamily/Winged helix DNA-binding domain"/>
    <property type="match status" value="1"/>
</dbReference>
<accession>A0A174AVV6</accession>
<keyword evidence="4" id="KW-0804">Transcription</keyword>
<evidence type="ECO:0000313" key="6">
    <source>
        <dbReference type="EMBL" id="CUN92604.1"/>
    </source>
</evidence>
<dbReference type="InterPro" id="IPR013324">
    <property type="entry name" value="RNA_pol_sigma_r3/r4-like"/>
</dbReference>
<dbReference type="InterPro" id="IPR007324">
    <property type="entry name" value="Sugar-bd_dom_put"/>
</dbReference>
<dbReference type="AlphaFoldDB" id="A0A174AVV6"/>
<evidence type="ECO:0000256" key="3">
    <source>
        <dbReference type="ARBA" id="ARBA00023125"/>
    </source>
</evidence>
<dbReference type="Pfam" id="PF04198">
    <property type="entry name" value="Sugar-bind"/>
    <property type="match status" value="1"/>
</dbReference>
<comment type="similarity">
    <text evidence="1">Belongs to the SorC transcriptional regulatory family.</text>
</comment>
<dbReference type="RefSeq" id="WP_036378295.1">
    <property type="nucleotide sequence ID" value="NZ_CABIWZ010000013.1"/>
</dbReference>
<dbReference type="Proteomes" id="UP000095546">
    <property type="component" value="Unassembled WGS sequence"/>
</dbReference>
<dbReference type="eggNOG" id="COG2390">
    <property type="taxonomic scope" value="Bacteria"/>
</dbReference>
<dbReference type="SUPFAM" id="SSF88659">
    <property type="entry name" value="Sigma3 and sigma4 domains of RNA polymerase sigma factors"/>
    <property type="match status" value="1"/>
</dbReference>
<dbReference type="PANTHER" id="PTHR34294:SF1">
    <property type="entry name" value="TRANSCRIPTIONAL REGULATOR LSRR"/>
    <property type="match status" value="1"/>
</dbReference>
<name>A0A174AVV6_9FIRM</name>
<reference evidence="6 7" key="1">
    <citation type="submission" date="2015-09" db="EMBL/GenBank/DDBJ databases">
        <authorList>
            <consortium name="Pathogen Informatics"/>
        </authorList>
    </citation>
    <scope>NUCLEOTIDE SEQUENCE [LARGE SCALE GENOMIC DNA]</scope>
    <source>
        <strain evidence="6 7">2789STDY5608828</strain>
    </source>
</reference>
<dbReference type="OrthoDB" id="58802at2"/>
<keyword evidence="7" id="KW-1185">Reference proteome</keyword>
<keyword evidence="3" id="KW-0238">DNA-binding</keyword>
<gene>
    <name evidence="6" type="primary">sorC</name>
    <name evidence="6" type="ORF">ERS852385_01710</name>
</gene>
<dbReference type="GO" id="GO:0030246">
    <property type="term" value="F:carbohydrate binding"/>
    <property type="evidence" value="ECO:0007669"/>
    <property type="project" value="InterPro"/>
</dbReference>
<evidence type="ECO:0000256" key="4">
    <source>
        <dbReference type="ARBA" id="ARBA00023163"/>
    </source>
</evidence>
<protein>
    <submittedName>
        <fullName evidence="6">Sor operon activator</fullName>
    </submittedName>
</protein>
<dbReference type="EMBL" id="CYYU01000013">
    <property type="protein sequence ID" value="CUN92604.1"/>
    <property type="molecule type" value="Genomic_DNA"/>
</dbReference>
<dbReference type="Gene3D" id="3.40.50.1360">
    <property type="match status" value="1"/>
</dbReference>
<dbReference type="STRING" id="187979.ERS852385_01710"/>
<evidence type="ECO:0000256" key="2">
    <source>
        <dbReference type="ARBA" id="ARBA00023015"/>
    </source>
</evidence>